<feature type="compositionally biased region" description="Acidic residues" evidence="1">
    <location>
        <begin position="21"/>
        <end position="33"/>
    </location>
</feature>
<dbReference type="PANTHER" id="PTHR16108:SF2">
    <property type="entry name" value="TRANSMEMBRANE PROTEIN 40"/>
    <property type="match status" value="1"/>
</dbReference>
<keyword evidence="2 3" id="KW-0812">Transmembrane</keyword>
<keyword evidence="2" id="KW-1133">Transmembrane helix</keyword>
<protein>
    <submittedName>
        <fullName evidence="3">Transmembrane protein 40-like</fullName>
    </submittedName>
</protein>
<gene>
    <name evidence="3" type="primary">TMEM40</name>
    <name evidence="3" type="ORF">AOXY_G23621</name>
</gene>
<evidence type="ECO:0000256" key="1">
    <source>
        <dbReference type="SAM" id="MobiDB-lite"/>
    </source>
</evidence>
<comment type="caution">
    <text evidence="3">The sequence shown here is derived from an EMBL/GenBank/DDBJ whole genome shotgun (WGS) entry which is preliminary data.</text>
</comment>
<dbReference type="Proteomes" id="UP001230051">
    <property type="component" value="Unassembled WGS sequence"/>
</dbReference>
<dbReference type="EMBL" id="JAGXEW010000024">
    <property type="protein sequence ID" value="KAK1158617.1"/>
    <property type="molecule type" value="Genomic_DNA"/>
</dbReference>
<feature type="compositionally biased region" description="Acidic residues" evidence="1">
    <location>
        <begin position="64"/>
        <end position="79"/>
    </location>
</feature>
<sequence>MGSNSDVHQPEPTVSKKQDGELESEEDFSEEDSRDPVPDNMKVELHDPQLLMAAGTPFHKHDEREDDQLSEAEDHDEETQCGRKQQIIRKNDMFFHFLILCFALGSALVMHSDIFVAAGVGLLSFSLIEIIGLYFNLVGRIRIVFEYFLPLFERLRMPVSALAKQD</sequence>
<evidence type="ECO:0000256" key="2">
    <source>
        <dbReference type="SAM" id="Phobius"/>
    </source>
</evidence>
<dbReference type="InterPro" id="IPR026181">
    <property type="entry name" value="TMEM40"/>
</dbReference>
<feature type="transmembrane region" description="Helical" evidence="2">
    <location>
        <begin position="116"/>
        <end position="137"/>
    </location>
</feature>
<feature type="region of interest" description="Disordered" evidence="1">
    <location>
        <begin position="1"/>
        <end position="42"/>
    </location>
</feature>
<organism evidence="3 4">
    <name type="scientific">Acipenser oxyrinchus oxyrinchus</name>
    <dbReference type="NCBI Taxonomy" id="40147"/>
    <lineage>
        <taxon>Eukaryota</taxon>
        <taxon>Metazoa</taxon>
        <taxon>Chordata</taxon>
        <taxon>Craniata</taxon>
        <taxon>Vertebrata</taxon>
        <taxon>Euteleostomi</taxon>
        <taxon>Actinopterygii</taxon>
        <taxon>Chondrostei</taxon>
        <taxon>Acipenseriformes</taxon>
        <taxon>Acipenseridae</taxon>
        <taxon>Acipenser</taxon>
    </lineage>
</organism>
<dbReference type="AlphaFoldDB" id="A0AAD8CY03"/>
<evidence type="ECO:0000313" key="4">
    <source>
        <dbReference type="Proteomes" id="UP001230051"/>
    </source>
</evidence>
<evidence type="ECO:0000313" key="3">
    <source>
        <dbReference type="EMBL" id="KAK1158617.1"/>
    </source>
</evidence>
<keyword evidence="4" id="KW-1185">Reference proteome</keyword>
<feature type="transmembrane region" description="Helical" evidence="2">
    <location>
        <begin position="93"/>
        <end position="110"/>
    </location>
</feature>
<feature type="region of interest" description="Disordered" evidence="1">
    <location>
        <begin position="56"/>
        <end position="80"/>
    </location>
</feature>
<proteinExistence type="predicted"/>
<dbReference type="PANTHER" id="PTHR16108">
    <property type="match status" value="1"/>
</dbReference>
<dbReference type="Pfam" id="PF15817">
    <property type="entry name" value="TMEM40"/>
    <property type="match status" value="1"/>
</dbReference>
<accession>A0AAD8CY03</accession>
<keyword evidence="2" id="KW-0472">Membrane</keyword>
<reference evidence="3" key="1">
    <citation type="submission" date="2022-02" db="EMBL/GenBank/DDBJ databases">
        <title>Atlantic sturgeon de novo genome assembly.</title>
        <authorList>
            <person name="Stock M."/>
            <person name="Klopp C."/>
            <person name="Guiguen Y."/>
            <person name="Cabau C."/>
            <person name="Parinello H."/>
            <person name="Santidrian Yebra-Pimentel E."/>
            <person name="Kuhl H."/>
            <person name="Dirks R.P."/>
            <person name="Guessner J."/>
            <person name="Wuertz S."/>
            <person name="Du K."/>
            <person name="Schartl M."/>
        </authorList>
    </citation>
    <scope>NUCLEOTIDE SEQUENCE</scope>
    <source>
        <strain evidence="3">STURGEONOMICS-FGT-2020</strain>
        <tissue evidence="3">Whole blood</tissue>
    </source>
</reference>
<name>A0AAD8CY03_ACIOX</name>